<reference evidence="3" key="2">
    <citation type="submission" date="2019-03" db="EMBL/GenBank/DDBJ databases">
        <authorList>
            <person name="Warren W.C."/>
            <person name="Johnson G.S."/>
        </authorList>
    </citation>
    <scope>NUCLEOTIDE SEQUENCE [LARGE SCALE GENOMIC DNA]</scope>
    <source>
        <strain evidence="3">Basenji</strain>
    </source>
</reference>
<accession>A0A8C0PGV4</accession>
<feature type="domain" description="SAM" evidence="1">
    <location>
        <begin position="61"/>
        <end position="120"/>
    </location>
</feature>
<dbReference type="Ensembl" id="ENSCAFT00000105692.1">
    <property type="protein sequence ID" value="ENSCAFP00000067264.1"/>
    <property type="gene ID" value="ENSCAFG00000006294.6"/>
</dbReference>
<proteinExistence type="predicted"/>
<dbReference type="InterPro" id="IPR001660">
    <property type="entry name" value="SAM"/>
</dbReference>
<name>A0A8C0PGV4_CANLF</name>
<evidence type="ECO:0000313" key="3">
    <source>
        <dbReference type="Ensembl" id="ENSCAFP00030040822.1"/>
    </source>
</evidence>
<reference evidence="2 4" key="1">
    <citation type="journal article" date="2005" name="Nature">
        <title>Genome sequence, comparative analysis and haplotype structure of the domestic dog.</title>
        <authorList>
            <consortium name="Broad Sequencing Platform"/>
            <person name="Lindblad-Toh K."/>
            <person name="Wade C.M."/>
            <person name="Mikkelsen T.S."/>
            <person name="Karlsson E.K."/>
            <person name="Jaffe D.B."/>
            <person name="Kamal M."/>
            <person name="Clamp M."/>
            <person name="Chang J.L."/>
            <person name="Kulbokas E.J. III"/>
            <person name="Zody M.C."/>
            <person name="Mauceli E."/>
            <person name="Xie X."/>
            <person name="Breen M."/>
            <person name="Wayne R.K."/>
            <person name="Ostrander E.A."/>
            <person name="Ponting C.P."/>
            <person name="Galibert F."/>
            <person name="Smith D.R."/>
            <person name="DeJong P.J."/>
            <person name="Kirkness E."/>
            <person name="Alvarez P."/>
            <person name="Biagi T."/>
            <person name="Brockman W."/>
            <person name="Butler J."/>
            <person name="Chin C.W."/>
            <person name="Cook A."/>
            <person name="Cuff J."/>
            <person name="Daly M.J."/>
            <person name="DeCaprio D."/>
            <person name="Gnerre S."/>
            <person name="Grabherr M."/>
            <person name="Kellis M."/>
            <person name="Kleber M."/>
            <person name="Bardeleben C."/>
            <person name="Goodstadt L."/>
            <person name="Heger A."/>
            <person name="Hitte C."/>
            <person name="Kim L."/>
            <person name="Koepfli K.P."/>
            <person name="Parker H.G."/>
            <person name="Pollinger J.P."/>
            <person name="Searle S.M."/>
            <person name="Sutter N.B."/>
            <person name="Thomas R."/>
            <person name="Webber C."/>
            <person name="Baldwin J."/>
            <person name="Abebe A."/>
            <person name="Abouelleil A."/>
            <person name="Aftuck L."/>
            <person name="Ait-Zahra M."/>
            <person name="Aldredge T."/>
            <person name="Allen N."/>
            <person name="An P."/>
            <person name="Anderson S."/>
            <person name="Antoine C."/>
            <person name="Arachchi H."/>
            <person name="Aslam A."/>
            <person name="Ayotte L."/>
            <person name="Bachantsang P."/>
            <person name="Barry A."/>
            <person name="Bayul T."/>
            <person name="Benamara M."/>
            <person name="Berlin A."/>
            <person name="Bessette D."/>
            <person name="Blitshteyn B."/>
            <person name="Bloom T."/>
            <person name="Blye J."/>
            <person name="Boguslavskiy L."/>
            <person name="Bonnet C."/>
            <person name="Boukhgalter B."/>
            <person name="Brown A."/>
            <person name="Cahill P."/>
            <person name="Calixte N."/>
            <person name="Camarata J."/>
            <person name="Cheshatsang Y."/>
            <person name="Chu J."/>
            <person name="Citroen M."/>
            <person name="Collymore A."/>
            <person name="Cooke P."/>
            <person name="Dawoe T."/>
            <person name="Daza R."/>
            <person name="Decktor K."/>
            <person name="DeGray S."/>
            <person name="Dhargay N."/>
            <person name="Dooley K."/>
            <person name="Dooley K."/>
            <person name="Dorje P."/>
            <person name="Dorjee K."/>
            <person name="Dorris L."/>
            <person name="Duffey N."/>
            <person name="Dupes A."/>
            <person name="Egbiremolen O."/>
            <person name="Elong R."/>
            <person name="Falk J."/>
            <person name="Farina A."/>
            <person name="Faro S."/>
            <person name="Ferguson D."/>
            <person name="Ferreira P."/>
            <person name="Fisher S."/>
            <person name="FitzGerald M."/>
            <person name="Foley K."/>
            <person name="Foley C."/>
            <person name="Franke A."/>
            <person name="Friedrich D."/>
            <person name="Gage D."/>
            <person name="Garber M."/>
            <person name="Gearin G."/>
            <person name="Giannoukos G."/>
            <person name="Goode T."/>
            <person name="Goyette A."/>
            <person name="Graham J."/>
            <person name="Grandbois E."/>
            <person name="Gyaltsen K."/>
            <person name="Hafez N."/>
            <person name="Hagopian D."/>
            <person name="Hagos B."/>
            <person name="Hall J."/>
            <person name="Healy C."/>
            <person name="Hegarty R."/>
            <person name="Honan T."/>
            <person name="Horn A."/>
            <person name="Houde N."/>
            <person name="Hughes L."/>
            <person name="Hunnicutt L."/>
            <person name="Husby M."/>
            <person name="Jester B."/>
            <person name="Jones C."/>
            <person name="Kamat A."/>
            <person name="Kanga B."/>
            <person name="Kells C."/>
            <person name="Khazanovich D."/>
            <person name="Kieu A.C."/>
            <person name="Kisner P."/>
            <person name="Kumar M."/>
            <person name="Lance K."/>
            <person name="Landers T."/>
            <person name="Lara M."/>
            <person name="Lee W."/>
            <person name="Leger J.P."/>
            <person name="Lennon N."/>
            <person name="Leuper L."/>
            <person name="LeVine S."/>
            <person name="Liu J."/>
            <person name="Liu X."/>
            <person name="Lokyitsang Y."/>
            <person name="Lokyitsang T."/>
            <person name="Lui A."/>
            <person name="Macdonald J."/>
            <person name="Major J."/>
            <person name="Marabella R."/>
            <person name="Maru K."/>
            <person name="Matthews C."/>
            <person name="McDonough S."/>
            <person name="Mehta T."/>
            <person name="Meldrim J."/>
            <person name="Melnikov A."/>
            <person name="Meneus L."/>
            <person name="Mihalev A."/>
            <person name="Mihova T."/>
            <person name="Miller K."/>
            <person name="Mittelman R."/>
            <person name="Mlenga V."/>
            <person name="Mulrain L."/>
            <person name="Munson G."/>
            <person name="Navidi A."/>
            <person name="Naylor J."/>
            <person name="Nguyen T."/>
            <person name="Nguyen N."/>
            <person name="Nguyen C."/>
            <person name="Nguyen T."/>
            <person name="Nicol R."/>
            <person name="Norbu N."/>
            <person name="Norbu C."/>
            <person name="Novod N."/>
            <person name="Nyima T."/>
            <person name="Olandt P."/>
            <person name="O'Neill B."/>
            <person name="O'Neill K."/>
            <person name="Osman S."/>
            <person name="Oyono L."/>
            <person name="Patti C."/>
            <person name="Perrin D."/>
            <person name="Phunkhang P."/>
            <person name="Pierre F."/>
            <person name="Priest M."/>
            <person name="Rachupka A."/>
            <person name="Raghuraman S."/>
            <person name="Rameau R."/>
            <person name="Ray V."/>
            <person name="Raymond C."/>
            <person name="Rege F."/>
            <person name="Rise C."/>
            <person name="Rogers J."/>
            <person name="Rogov P."/>
            <person name="Sahalie J."/>
            <person name="Settipalli S."/>
            <person name="Sharpe T."/>
            <person name="Shea T."/>
            <person name="Sheehan M."/>
            <person name="Sherpa N."/>
            <person name="Shi J."/>
            <person name="Shih D."/>
            <person name="Sloan J."/>
            <person name="Smith C."/>
            <person name="Sparrow T."/>
            <person name="Stalker J."/>
            <person name="Stange-Thomann N."/>
            <person name="Stavropoulos S."/>
            <person name="Stone C."/>
            <person name="Stone S."/>
            <person name="Sykes S."/>
            <person name="Tchuinga P."/>
            <person name="Tenzing P."/>
            <person name="Tesfaye S."/>
            <person name="Thoulutsang D."/>
            <person name="Thoulutsang Y."/>
            <person name="Topham K."/>
            <person name="Topping I."/>
            <person name="Tsamla T."/>
            <person name="Vassiliev H."/>
            <person name="Venkataraman V."/>
            <person name="Vo A."/>
            <person name="Wangchuk T."/>
            <person name="Wangdi T."/>
            <person name="Weiand M."/>
            <person name="Wilkinson J."/>
            <person name="Wilson A."/>
            <person name="Yadav S."/>
            <person name="Yang S."/>
            <person name="Yang X."/>
            <person name="Young G."/>
            <person name="Yu Q."/>
            <person name="Zainoun J."/>
            <person name="Zembek L."/>
            <person name="Zimmer A."/>
            <person name="Lander E.S."/>
        </authorList>
    </citation>
    <scope>NUCLEOTIDE SEQUENCE [LARGE SCALE GENOMIC DNA]</scope>
    <source>
        <strain evidence="2">Boxer</strain>
    </source>
</reference>
<dbReference type="Proteomes" id="UP000694429">
    <property type="component" value="Chromosome 25"/>
</dbReference>
<organism evidence="3 5">
    <name type="scientific">Canis lupus familiaris</name>
    <name type="common">Dog</name>
    <name type="synonym">Canis familiaris</name>
    <dbReference type="NCBI Taxonomy" id="9615"/>
    <lineage>
        <taxon>Eukaryota</taxon>
        <taxon>Metazoa</taxon>
        <taxon>Chordata</taxon>
        <taxon>Craniata</taxon>
        <taxon>Vertebrata</taxon>
        <taxon>Euteleostomi</taxon>
        <taxon>Mammalia</taxon>
        <taxon>Eutheria</taxon>
        <taxon>Laurasiatheria</taxon>
        <taxon>Carnivora</taxon>
        <taxon>Caniformia</taxon>
        <taxon>Canidae</taxon>
        <taxon>Canis</taxon>
    </lineage>
</organism>
<dbReference type="Proteomes" id="UP000002254">
    <property type="component" value="Chromosome 25"/>
</dbReference>
<accession>A0A8P0PFN9</accession>
<evidence type="ECO:0000313" key="4">
    <source>
        <dbReference type="Proteomes" id="UP000002254"/>
    </source>
</evidence>
<evidence type="ECO:0000259" key="1">
    <source>
        <dbReference type="Pfam" id="PF07647"/>
    </source>
</evidence>
<dbReference type="SUPFAM" id="SSF47769">
    <property type="entry name" value="SAM/Pointed domain"/>
    <property type="match status" value="1"/>
</dbReference>
<dbReference type="AlphaFoldDB" id="A0A8C0PGV4"/>
<dbReference type="Pfam" id="PF07647">
    <property type="entry name" value="SAM_2"/>
    <property type="match status" value="1"/>
</dbReference>
<evidence type="ECO:0000313" key="2">
    <source>
        <dbReference type="Ensembl" id="ENSCAFP00000067264.1"/>
    </source>
</evidence>
<dbReference type="OrthoDB" id="10003330at2759"/>
<sequence length="149" mass="17411">MLRQGPRTPASGCYYLNPLTPEGQDMYLRFDQTTRRSPYRMSRILARQQLVTKIQQEIEAKEACGWLRAAGFPQYAQLYEDSQFPINILAVKNDHDFLEKDLVEPLYRRLNTLNKCASMKLDVNFQRKKKGKAILLRFKVTSPVTVRVR</sequence>
<dbReference type="FunFam" id="1.10.287.2070:FF:000001">
    <property type="entry name" value="StAR-related lipid transfer domain-containing 13"/>
    <property type="match status" value="1"/>
</dbReference>
<evidence type="ECO:0000313" key="5">
    <source>
        <dbReference type="Proteomes" id="UP000694429"/>
    </source>
</evidence>
<dbReference type="PANTHER" id="PTHR12659">
    <property type="entry name" value="RHO-TYPE GTPASE ACTIVATING PROTEIN"/>
    <property type="match status" value="1"/>
</dbReference>
<protein>
    <submittedName>
        <fullName evidence="3">StAR related lipid transfer domain containing 13</fullName>
    </submittedName>
</protein>
<reference evidence="3" key="3">
    <citation type="submission" date="2025-05" db="UniProtKB">
        <authorList>
            <consortium name="Ensembl"/>
        </authorList>
    </citation>
    <scope>IDENTIFICATION</scope>
</reference>
<dbReference type="PANTHER" id="PTHR12659:SF6">
    <property type="entry name" value="STAR-RELATED LIPID TRANSFER PROTEIN 13"/>
    <property type="match status" value="1"/>
</dbReference>
<gene>
    <name evidence="3" type="primary">STARD13</name>
</gene>
<dbReference type="InterPro" id="IPR013761">
    <property type="entry name" value="SAM/pointed_sf"/>
</dbReference>
<dbReference type="Ensembl" id="ENSCAFT00030046700.1">
    <property type="protein sequence ID" value="ENSCAFP00030040822.1"/>
    <property type="gene ID" value="ENSCAFG00030025134.1"/>
</dbReference>
<dbReference type="Gene3D" id="1.10.287.2070">
    <property type="match status" value="1"/>
</dbReference>